<protein>
    <recommendedName>
        <fullName evidence="3">Carbohydrate sulfotransferase</fullName>
    </recommendedName>
</protein>
<sequence length="193" mass="22527">MFTDLKALVTSAKSRKVQDTLPEDEPQQCITVRRSESPPLHYRLCKEGSFRKASKGTVLRSLGNDPIFFIVTRNPLQRFVSAFMQLCMNEYCSSFPFLKFVRVIRHDILQREEMAKTYDSLFKIAGVPMQQRSYIRSELTGGLPPHATWNKADRIDIQNELLSNNTLLEIFLQLYYHDFVIFGYDFPTPRYTQ</sequence>
<dbReference type="PANTHER" id="PTHR22900:SF10">
    <property type="entry name" value="CARBOHYDRATE SULFOTRANSFERASE"/>
    <property type="match status" value="1"/>
</dbReference>
<evidence type="ECO:0008006" key="3">
    <source>
        <dbReference type="Google" id="ProtNLM"/>
    </source>
</evidence>
<dbReference type="InterPro" id="IPR007669">
    <property type="entry name" value="Chst-1-like"/>
</dbReference>
<reference evidence="1 2" key="1">
    <citation type="submission" date="2023-08" db="EMBL/GenBank/DDBJ databases">
        <title>A Necator americanus chromosomal reference genome.</title>
        <authorList>
            <person name="Ilik V."/>
            <person name="Petrzelkova K.J."/>
            <person name="Pardy F."/>
            <person name="Fuh T."/>
            <person name="Niatou-Singa F.S."/>
            <person name="Gouil Q."/>
            <person name="Baker L."/>
            <person name="Ritchie M.E."/>
            <person name="Jex A.R."/>
            <person name="Gazzola D."/>
            <person name="Li H."/>
            <person name="Toshio Fujiwara R."/>
            <person name="Zhan B."/>
            <person name="Aroian R.V."/>
            <person name="Pafco B."/>
            <person name="Schwarz E.M."/>
        </authorList>
    </citation>
    <scope>NUCLEOTIDE SEQUENCE [LARGE SCALE GENOMIC DNA]</scope>
    <source>
        <strain evidence="1 2">Aroian</strain>
        <tissue evidence="1">Whole animal</tissue>
    </source>
</reference>
<dbReference type="PANTHER" id="PTHR22900">
    <property type="entry name" value="PROTEIN CBG14245-RELATED"/>
    <property type="match status" value="1"/>
</dbReference>
<dbReference type="Proteomes" id="UP001303046">
    <property type="component" value="Unassembled WGS sequence"/>
</dbReference>
<evidence type="ECO:0000313" key="1">
    <source>
        <dbReference type="EMBL" id="KAK6737227.1"/>
    </source>
</evidence>
<name>A0ABR1CFK4_NECAM</name>
<organism evidence="1 2">
    <name type="scientific">Necator americanus</name>
    <name type="common">Human hookworm</name>
    <dbReference type="NCBI Taxonomy" id="51031"/>
    <lineage>
        <taxon>Eukaryota</taxon>
        <taxon>Metazoa</taxon>
        <taxon>Ecdysozoa</taxon>
        <taxon>Nematoda</taxon>
        <taxon>Chromadorea</taxon>
        <taxon>Rhabditida</taxon>
        <taxon>Rhabditina</taxon>
        <taxon>Rhabditomorpha</taxon>
        <taxon>Strongyloidea</taxon>
        <taxon>Ancylostomatidae</taxon>
        <taxon>Bunostominae</taxon>
        <taxon>Necator</taxon>
    </lineage>
</organism>
<accession>A0ABR1CFK4</accession>
<gene>
    <name evidence="1" type="primary">Necator_chrII.g7532</name>
    <name evidence="1" type="ORF">RB195_019738</name>
</gene>
<evidence type="ECO:0000313" key="2">
    <source>
        <dbReference type="Proteomes" id="UP001303046"/>
    </source>
</evidence>
<proteinExistence type="predicted"/>
<comment type="caution">
    <text evidence="1">The sequence shown here is derived from an EMBL/GenBank/DDBJ whole genome shotgun (WGS) entry which is preliminary data.</text>
</comment>
<keyword evidence="2" id="KW-1185">Reference proteome</keyword>
<dbReference type="EMBL" id="JAVFWL010000002">
    <property type="protein sequence ID" value="KAK6737227.1"/>
    <property type="molecule type" value="Genomic_DNA"/>
</dbReference>